<organism evidence="2 3">
    <name type="scientific">Paraburkholderia madseniana</name>
    <dbReference type="NCBI Taxonomy" id="2599607"/>
    <lineage>
        <taxon>Bacteria</taxon>
        <taxon>Pseudomonadati</taxon>
        <taxon>Pseudomonadota</taxon>
        <taxon>Betaproteobacteria</taxon>
        <taxon>Burkholderiales</taxon>
        <taxon>Burkholderiaceae</taxon>
        <taxon>Paraburkholderia</taxon>
    </lineage>
</organism>
<sequence>MSKSTKNPQATSRAPVDALQYEKLALSAFDLCNRQLDQLKRLVTLAASIRRTPCMTREERQSQQALLELLVETGEGYEREIECDRELYQVIALDAKDVPHSRITAKRAASLLSEAVRKKSDEKLNAKPADTTRPKPVRTKVASRAEAGAQAAAVAH</sequence>
<reference evidence="2 3" key="1">
    <citation type="journal article" date="2020" name="Int. J. Syst. Evol. Microbiol.">
        <title>Paraburkholderia madseniana sp. nov., a phenolic acid-degrading bacterium isolated from acidic forest soil.</title>
        <authorList>
            <person name="Wilhelm R.C."/>
            <person name="Murphy S.J.L."/>
            <person name="Feriancek N.M."/>
            <person name="Karasz D.C."/>
            <person name="DeRito C.M."/>
            <person name="Newman J.D."/>
            <person name="Buckley D.H."/>
        </authorList>
    </citation>
    <scope>NUCLEOTIDE SEQUENCE [LARGE SCALE GENOMIC DNA]</scope>
    <source>
        <strain evidence="2 3">RP11</strain>
    </source>
</reference>
<evidence type="ECO:0000313" key="3">
    <source>
        <dbReference type="Proteomes" id="UP000463700"/>
    </source>
</evidence>
<accession>A0A6N6W647</accession>
<evidence type="ECO:0000256" key="1">
    <source>
        <dbReference type="SAM" id="MobiDB-lite"/>
    </source>
</evidence>
<dbReference type="OrthoDB" id="9097382at2"/>
<evidence type="ECO:0000313" key="2">
    <source>
        <dbReference type="EMBL" id="KAE8755896.1"/>
    </source>
</evidence>
<feature type="compositionally biased region" description="Basic and acidic residues" evidence="1">
    <location>
        <begin position="118"/>
        <end position="133"/>
    </location>
</feature>
<feature type="region of interest" description="Disordered" evidence="1">
    <location>
        <begin position="118"/>
        <end position="156"/>
    </location>
</feature>
<dbReference type="Proteomes" id="UP000463700">
    <property type="component" value="Unassembled WGS sequence"/>
</dbReference>
<dbReference type="EMBL" id="VOSW01000076">
    <property type="protein sequence ID" value="KAE8755896.1"/>
    <property type="molecule type" value="Genomic_DNA"/>
</dbReference>
<gene>
    <name evidence="2" type="ORF">FSO04_31860</name>
</gene>
<comment type="caution">
    <text evidence="2">The sequence shown here is derived from an EMBL/GenBank/DDBJ whole genome shotgun (WGS) entry which is preliminary data.</text>
</comment>
<proteinExistence type="predicted"/>
<feature type="compositionally biased region" description="Low complexity" evidence="1">
    <location>
        <begin position="142"/>
        <end position="156"/>
    </location>
</feature>
<dbReference type="RefSeq" id="WP_154565574.1">
    <property type="nucleotide sequence ID" value="NZ_JAMXWG010000004.1"/>
</dbReference>
<name>A0A6N6W647_9BURK</name>
<dbReference type="AlphaFoldDB" id="A0A6N6W647"/>
<protein>
    <submittedName>
        <fullName evidence="2">Uncharacterized protein</fullName>
    </submittedName>
</protein>